<organism evidence="1 2">
    <name type="scientific">Paracoccus alkanivorans</name>
    <dbReference type="NCBI Taxonomy" id="2116655"/>
    <lineage>
        <taxon>Bacteria</taxon>
        <taxon>Pseudomonadati</taxon>
        <taxon>Pseudomonadota</taxon>
        <taxon>Alphaproteobacteria</taxon>
        <taxon>Rhodobacterales</taxon>
        <taxon>Paracoccaceae</taxon>
        <taxon>Paracoccus</taxon>
    </lineage>
</organism>
<comment type="caution">
    <text evidence="1">The sequence shown here is derived from an EMBL/GenBank/DDBJ whole genome shotgun (WGS) entry which is preliminary data.</text>
</comment>
<protein>
    <recommendedName>
        <fullName evidence="3">DUF2946 domain-containing protein</fullName>
    </recommendedName>
</protein>
<proteinExistence type="predicted"/>
<gene>
    <name evidence="1" type="ORF">C9E81_08675</name>
</gene>
<keyword evidence="2" id="KW-1185">Reference proteome</keyword>
<evidence type="ECO:0000313" key="1">
    <source>
        <dbReference type="EMBL" id="RMC35312.1"/>
    </source>
</evidence>
<evidence type="ECO:0000313" key="2">
    <source>
        <dbReference type="Proteomes" id="UP000273516"/>
    </source>
</evidence>
<sequence length="116" mass="12430">MLPFLLISLLGDNTMLAKAPDNRVIVVLCTGTEQVEMVWAEDGSLKPADDPPAKDHDSSNACEWTTLAQQAVTAEPSDAPDFEPVLLTNRMSIGQPLHARRMAVLAPSARGPPLLA</sequence>
<dbReference type="EMBL" id="QOKZ01000003">
    <property type="protein sequence ID" value="RMC35312.1"/>
    <property type="molecule type" value="Genomic_DNA"/>
</dbReference>
<accession>A0A3M0MC25</accession>
<dbReference type="Proteomes" id="UP000273516">
    <property type="component" value="Unassembled WGS sequence"/>
</dbReference>
<evidence type="ECO:0008006" key="3">
    <source>
        <dbReference type="Google" id="ProtNLM"/>
    </source>
</evidence>
<dbReference type="AlphaFoldDB" id="A0A3M0MC25"/>
<name>A0A3M0MC25_9RHOB</name>
<reference evidence="1 2" key="1">
    <citation type="submission" date="2018-07" db="EMBL/GenBank/DDBJ databases">
        <authorList>
            <person name="Zhang Y."/>
            <person name="Wang L."/>
            <person name="Ma S."/>
        </authorList>
    </citation>
    <scope>NUCLEOTIDE SEQUENCE [LARGE SCALE GENOMIC DNA]</scope>
    <source>
        <strain evidence="1 2">4-2</strain>
    </source>
</reference>